<dbReference type="Pfam" id="PF20580">
    <property type="entry name" value="DUF6784"/>
    <property type="match status" value="1"/>
</dbReference>
<protein>
    <recommendedName>
        <fullName evidence="6">Oligopeptide transporter OPT family protein</fullName>
    </recommendedName>
</protein>
<feature type="transmembrane region" description="Helical" evidence="1">
    <location>
        <begin position="502"/>
        <end position="524"/>
    </location>
</feature>
<feature type="transmembrane region" description="Helical" evidence="1">
    <location>
        <begin position="148"/>
        <end position="169"/>
    </location>
</feature>
<dbReference type="InterPro" id="IPR046711">
    <property type="entry name" value="DUF6784"/>
</dbReference>
<keyword evidence="1" id="KW-0812">Transmembrane</keyword>
<evidence type="ECO:0000256" key="1">
    <source>
        <dbReference type="SAM" id="Phobius"/>
    </source>
</evidence>
<feature type="transmembrane region" description="Helical" evidence="1">
    <location>
        <begin position="609"/>
        <end position="632"/>
    </location>
</feature>
<feature type="transmembrane region" description="Helical" evidence="1">
    <location>
        <begin position="383"/>
        <end position="402"/>
    </location>
</feature>
<evidence type="ECO:0008006" key="6">
    <source>
        <dbReference type="Google" id="ProtNLM"/>
    </source>
</evidence>
<proteinExistence type="predicted"/>
<evidence type="ECO:0000259" key="3">
    <source>
        <dbReference type="Pfam" id="PF20581"/>
    </source>
</evidence>
<organism evidence="4 5">
    <name type="scientific">Handelsmanbacteria sp. (strain RIFCSPLOWO2_12_FULL_64_10)</name>
    <dbReference type="NCBI Taxonomy" id="1817868"/>
    <lineage>
        <taxon>Bacteria</taxon>
        <taxon>Candidatus Handelsmaniibacteriota</taxon>
    </lineage>
</organism>
<dbReference type="EMBL" id="MFKF01000240">
    <property type="protein sequence ID" value="OGG48996.1"/>
    <property type="molecule type" value="Genomic_DNA"/>
</dbReference>
<name>A0A1F6CIC9_HANXR</name>
<keyword evidence="1" id="KW-0472">Membrane</keyword>
<sequence length="642" mass="70465">MTRRAFLLGLAMAAWVNLWPAYASLIAHSSRADYAQLSEAFLVPFLCLLGLNLFLDRLGRGLSSSELLAVSCMGMVAALMQGEWLSGYFLGIITASTYFATPENRWEELLFPHIPDWGIVADRRATVGFYESLPKGAPIPWQPWAAPLLWWGGFLGAVLLAGFCLSVILRKQWMEHERLAFPIATALLELTGVSGSGQAFSTLVRSRLFQVGFWVVLGSIAWNIVGWFVTAFPLLPVLSRRTISIGRGFPALWFKVHPMTIAFGYFTKSEVLLSIWVFHLLAILQVGLLDRIGLDIGPSDPWCSFNPAVGWQSFGSLIVFVCWSLWIARAHLKEVFEKAFTGKGGVDDSGELIPYRAAVFLLLGCALYLIFWLRQAGMAWGPLLAFWFGTLVLYLGLARIIVESGLVYLRGPITAQAFTWHLFGISGMGPASATALALTYTFFCDAKTFGMTMLAHIPRLGVAMHPRRRRMLVPAVLLAALVGAAAVTGFTLYYGYCVMGSYNFGVVSFNGSNNGAIGIWRLSASRIQQGTFGTDWNRVAFLGIGGAFTGLLSYLRYRFPGFPVHPIGFAISASEILRSSTASIFIVWLVKTLLLKFGGLERYRKTAPLFLGMAIGYVAGIGLGVAVDVLWFNGDGHSLTGW</sequence>
<dbReference type="Proteomes" id="UP000178606">
    <property type="component" value="Unassembled WGS sequence"/>
</dbReference>
<dbReference type="AlphaFoldDB" id="A0A1F6CIC9"/>
<feature type="transmembrane region" description="Helical" evidence="1">
    <location>
        <begin position="33"/>
        <end position="55"/>
    </location>
</feature>
<feature type="transmembrane region" description="Helical" evidence="1">
    <location>
        <begin position="309"/>
        <end position="332"/>
    </location>
</feature>
<feature type="transmembrane region" description="Helical" evidence="1">
    <location>
        <begin position="352"/>
        <end position="371"/>
    </location>
</feature>
<reference evidence="4 5" key="1">
    <citation type="journal article" date="2016" name="Nat. Commun.">
        <title>Thousands of microbial genomes shed light on interconnected biogeochemical processes in an aquifer system.</title>
        <authorList>
            <person name="Anantharaman K."/>
            <person name="Brown C.T."/>
            <person name="Hug L.A."/>
            <person name="Sharon I."/>
            <person name="Castelle C.J."/>
            <person name="Probst A.J."/>
            <person name="Thomas B.C."/>
            <person name="Singh A."/>
            <person name="Wilkins M.J."/>
            <person name="Karaoz U."/>
            <person name="Brodie E.L."/>
            <person name="Williams K.H."/>
            <person name="Hubbard S.S."/>
            <person name="Banfield J.F."/>
        </authorList>
    </citation>
    <scope>NUCLEOTIDE SEQUENCE [LARGE SCALE GENOMIC DNA]</scope>
    <source>
        <strain evidence="5">RIFCSPLOWO2_12_FULL_64_10</strain>
    </source>
</reference>
<comment type="caution">
    <text evidence="4">The sequence shown here is derived from an EMBL/GenBank/DDBJ whole genome shotgun (WGS) entry which is preliminary data.</text>
</comment>
<keyword evidence="1" id="KW-1133">Transmembrane helix</keyword>
<feature type="domain" description="DUF6785" evidence="3">
    <location>
        <begin position="3"/>
        <end position="496"/>
    </location>
</feature>
<dbReference type="Pfam" id="PF20581">
    <property type="entry name" value="DUF6785"/>
    <property type="match status" value="1"/>
</dbReference>
<feature type="transmembrane region" description="Helical" evidence="1">
    <location>
        <begin position="422"/>
        <end position="443"/>
    </location>
</feature>
<evidence type="ECO:0000313" key="4">
    <source>
        <dbReference type="EMBL" id="OGG48996.1"/>
    </source>
</evidence>
<feature type="transmembrane region" description="Helical" evidence="1">
    <location>
        <begin position="472"/>
        <end position="496"/>
    </location>
</feature>
<feature type="domain" description="DUF6784" evidence="2">
    <location>
        <begin position="540"/>
        <end position="629"/>
    </location>
</feature>
<feature type="transmembrane region" description="Helical" evidence="1">
    <location>
        <begin position="536"/>
        <end position="556"/>
    </location>
</feature>
<dbReference type="InterPro" id="IPR046712">
    <property type="entry name" value="DUF6785"/>
</dbReference>
<feature type="transmembrane region" description="Helical" evidence="1">
    <location>
        <begin position="212"/>
        <end position="237"/>
    </location>
</feature>
<evidence type="ECO:0000259" key="2">
    <source>
        <dbReference type="Pfam" id="PF20580"/>
    </source>
</evidence>
<evidence type="ECO:0000313" key="5">
    <source>
        <dbReference type="Proteomes" id="UP000178606"/>
    </source>
</evidence>
<accession>A0A1F6CIC9</accession>
<feature type="transmembrane region" description="Helical" evidence="1">
    <location>
        <begin position="67"/>
        <end position="100"/>
    </location>
</feature>
<feature type="transmembrane region" description="Helical" evidence="1">
    <location>
        <begin position="576"/>
        <end position="597"/>
    </location>
</feature>
<feature type="transmembrane region" description="Helical" evidence="1">
    <location>
        <begin position="272"/>
        <end position="289"/>
    </location>
</feature>
<gene>
    <name evidence="4" type="ORF">A3F84_14260</name>
</gene>